<dbReference type="Gene3D" id="1.10.8.400">
    <property type="entry name" value="Enoyl acyl carrier protein reductase"/>
    <property type="match status" value="1"/>
</dbReference>
<keyword evidence="10" id="KW-1185">Reference proteome</keyword>
<dbReference type="PIRSF" id="PIRSF000094">
    <property type="entry name" value="Enoyl-ACP_rdct"/>
    <property type="match status" value="1"/>
</dbReference>
<evidence type="ECO:0000256" key="8">
    <source>
        <dbReference type="PIRNR" id="PIRNR000094"/>
    </source>
</evidence>
<keyword evidence="6" id="KW-0443">Lipid metabolism</keyword>
<evidence type="ECO:0000256" key="5">
    <source>
        <dbReference type="ARBA" id="ARBA00023002"/>
    </source>
</evidence>
<sequence length="260" mass="27909">MAFLQGKKILITGLLSNRSIAYGIAQACHREGAELAFTYVGERFKDRITEFAKEFNSELVFDCDVSSDEQIAAVFTDLAKSWEKLDGVVHAIGFAPREAIAGDFLDGFSREAFRIAHDISAYSFPALAKAALPMMNENSSLLTLSYLGAIRAIPYYNTMGLAKASLEASVRYLAENLGKKGIRVNGISAGPIKTLAASGIKDFGTLLGFVAEHAPLRRNVTIEEVGNTAAFLLSPLASGITGEITYVDGGFSHVMGLTPD</sequence>
<evidence type="ECO:0000256" key="7">
    <source>
        <dbReference type="ARBA" id="ARBA00023160"/>
    </source>
</evidence>
<keyword evidence="3 8" id="KW-0444">Lipid biosynthesis</keyword>
<evidence type="ECO:0000256" key="4">
    <source>
        <dbReference type="ARBA" id="ARBA00022832"/>
    </source>
</evidence>
<comment type="catalytic activity">
    <reaction evidence="8">
        <text>a 2,3-saturated acyl-[ACP] + NAD(+) = a (2E)-enoyl-[ACP] + NADH + H(+)</text>
        <dbReference type="Rhea" id="RHEA:10240"/>
        <dbReference type="Rhea" id="RHEA-COMP:9925"/>
        <dbReference type="Rhea" id="RHEA-COMP:9926"/>
        <dbReference type="ChEBI" id="CHEBI:15378"/>
        <dbReference type="ChEBI" id="CHEBI:57540"/>
        <dbReference type="ChEBI" id="CHEBI:57945"/>
        <dbReference type="ChEBI" id="CHEBI:78784"/>
        <dbReference type="ChEBI" id="CHEBI:78785"/>
        <dbReference type="EC" id="1.3.1.9"/>
    </reaction>
</comment>
<dbReference type="InterPro" id="IPR002347">
    <property type="entry name" value="SDR_fam"/>
</dbReference>
<dbReference type="Pfam" id="PF13561">
    <property type="entry name" value="adh_short_C2"/>
    <property type="match status" value="1"/>
</dbReference>
<dbReference type="Proteomes" id="UP000624279">
    <property type="component" value="Unassembled WGS sequence"/>
</dbReference>
<dbReference type="InterPro" id="IPR036291">
    <property type="entry name" value="NAD(P)-bd_dom_sf"/>
</dbReference>
<dbReference type="NCBIfam" id="NF005422">
    <property type="entry name" value="PRK06997.1"/>
    <property type="match status" value="1"/>
</dbReference>
<organism evidence="9 10">
    <name type="scientific">Undibacterium flavidum</name>
    <dbReference type="NCBI Taxonomy" id="2762297"/>
    <lineage>
        <taxon>Bacteria</taxon>
        <taxon>Pseudomonadati</taxon>
        <taxon>Pseudomonadota</taxon>
        <taxon>Betaproteobacteria</taxon>
        <taxon>Burkholderiales</taxon>
        <taxon>Oxalobacteraceae</taxon>
        <taxon>Undibacterium</taxon>
    </lineage>
</organism>
<evidence type="ECO:0000256" key="6">
    <source>
        <dbReference type="ARBA" id="ARBA00023098"/>
    </source>
</evidence>
<evidence type="ECO:0000313" key="10">
    <source>
        <dbReference type="Proteomes" id="UP000624279"/>
    </source>
</evidence>
<accession>A0ABR6Y860</accession>
<dbReference type="EC" id="1.3.1.9" evidence="8"/>
<evidence type="ECO:0000256" key="3">
    <source>
        <dbReference type="ARBA" id="ARBA00022516"/>
    </source>
</evidence>
<dbReference type="RefSeq" id="WP_186940811.1">
    <property type="nucleotide sequence ID" value="NZ_JACOGA010000003.1"/>
</dbReference>
<keyword evidence="4" id="KW-0276">Fatty acid metabolism</keyword>
<dbReference type="Gene3D" id="3.40.50.720">
    <property type="entry name" value="NAD(P)-binding Rossmann-like Domain"/>
    <property type="match status" value="1"/>
</dbReference>
<keyword evidence="5 8" id="KW-0560">Oxidoreductase</keyword>
<comment type="similarity">
    <text evidence="2 8">Belongs to the short-chain dehydrogenases/reductases (SDR) family. FabI subfamily.</text>
</comment>
<reference evidence="9 10" key="1">
    <citation type="submission" date="2020-08" db="EMBL/GenBank/DDBJ databases">
        <title>Novel species isolated from subtropical streams in China.</title>
        <authorList>
            <person name="Lu H."/>
        </authorList>
    </citation>
    <scope>NUCLEOTIDE SEQUENCE [LARGE SCALE GENOMIC DNA]</scope>
    <source>
        <strain evidence="9 10">LX15W</strain>
    </source>
</reference>
<dbReference type="PANTHER" id="PTHR43159">
    <property type="entry name" value="ENOYL-[ACYL-CARRIER-PROTEIN] REDUCTASE"/>
    <property type="match status" value="1"/>
</dbReference>
<dbReference type="PANTHER" id="PTHR43159:SF2">
    <property type="entry name" value="ENOYL-[ACYL-CARRIER-PROTEIN] REDUCTASE [NADH], CHLOROPLASTIC"/>
    <property type="match status" value="1"/>
</dbReference>
<evidence type="ECO:0000256" key="1">
    <source>
        <dbReference type="ARBA" id="ARBA00005194"/>
    </source>
</evidence>
<dbReference type="PRINTS" id="PR00081">
    <property type="entry name" value="GDHRDH"/>
</dbReference>
<gene>
    <name evidence="9" type="primary">fabI</name>
    <name evidence="9" type="ORF">H8K55_04145</name>
</gene>
<dbReference type="EMBL" id="JACOGA010000003">
    <property type="protein sequence ID" value="MBC3872768.1"/>
    <property type="molecule type" value="Genomic_DNA"/>
</dbReference>
<comment type="caution">
    <text evidence="9">The sequence shown here is derived from an EMBL/GenBank/DDBJ whole genome shotgun (WGS) entry which is preliminary data.</text>
</comment>
<proteinExistence type="inferred from homology"/>
<keyword evidence="8" id="KW-0520">NAD</keyword>
<evidence type="ECO:0000256" key="2">
    <source>
        <dbReference type="ARBA" id="ARBA00009233"/>
    </source>
</evidence>
<name>A0ABR6Y860_9BURK</name>
<dbReference type="InterPro" id="IPR014358">
    <property type="entry name" value="Enoyl-ACP_Rdtase_NADH"/>
</dbReference>
<dbReference type="CDD" id="cd05372">
    <property type="entry name" value="ENR_SDR"/>
    <property type="match status" value="1"/>
</dbReference>
<protein>
    <recommendedName>
        <fullName evidence="8">Enoyl-[acyl-carrier-protein] reductase [NADH]</fullName>
        <ecNumber evidence="8">1.3.1.9</ecNumber>
    </recommendedName>
</protein>
<keyword evidence="7 8" id="KW-0275">Fatty acid biosynthesis</keyword>
<evidence type="ECO:0000313" key="9">
    <source>
        <dbReference type="EMBL" id="MBC3872768.1"/>
    </source>
</evidence>
<dbReference type="SUPFAM" id="SSF51735">
    <property type="entry name" value="NAD(P)-binding Rossmann-fold domains"/>
    <property type="match status" value="1"/>
</dbReference>
<comment type="pathway">
    <text evidence="1">Lipid metabolism; fatty acid biosynthesis.</text>
</comment>